<dbReference type="AlphaFoldDB" id="A0A9X3YI46"/>
<evidence type="ECO:0000256" key="3">
    <source>
        <dbReference type="ARBA" id="ARBA00023125"/>
    </source>
</evidence>
<comment type="similarity">
    <text evidence="1">Belongs to the LysR transcriptional regulatory family.</text>
</comment>
<evidence type="ECO:0000313" key="7">
    <source>
        <dbReference type="Proteomes" id="UP001139971"/>
    </source>
</evidence>
<dbReference type="RefSeq" id="WP_263545882.1">
    <property type="nucleotide sequence ID" value="NZ_JAOVZO020000003.1"/>
</dbReference>
<dbReference type="GO" id="GO:0003677">
    <property type="term" value="F:DNA binding"/>
    <property type="evidence" value="ECO:0007669"/>
    <property type="project" value="UniProtKB-KW"/>
</dbReference>
<keyword evidence="4" id="KW-0804">Transcription</keyword>
<keyword evidence="2" id="KW-0805">Transcription regulation</keyword>
<dbReference type="GO" id="GO:0003700">
    <property type="term" value="F:DNA-binding transcription factor activity"/>
    <property type="evidence" value="ECO:0007669"/>
    <property type="project" value="InterPro"/>
</dbReference>
<reference evidence="6" key="1">
    <citation type="submission" date="2023-02" db="EMBL/GenBank/DDBJ databases">
        <title>Tahibacter soli sp. nov. isolated from soil.</title>
        <authorList>
            <person name="Baek J.H."/>
            <person name="Lee J.K."/>
            <person name="Choi D.G."/>
            <person name="Jeon C.O."/>
        </authorList>
    </citation>
    <scope>NUCLEOTIDE SEQUENCE</scope>
    <source>
        <strain evidence="6">BL</strain>
    </source>
</reference>
<dbReference type="Pfam" id="PF00126">
    <property type="entry name" value="HTH_1"/>
    <property type="match status" value="1"/>
</dbReference>
<dbReference type="GO" id="GO:0032993">
    <property type="term" value="C:protein-DNA complex"/>
    <property type="evidence" value="ECO:0007669"/>
    <property type="project" value="TreeGrafter"/>
</dbReference>
<evidence type="ECO:0000256" key="1">
    <source>
        <dbReference type="ARBA" id="ARBA00009437"/>
    </source>
</evidence>
<dbReference type="SUPFAM" id="SSF46785">
    <property type="entry name" value="Winged helix' DNA-binding domain"/>
    <property type="match status" value="1"/>
</dbReference>
<dbReference type="PANTHER" id="PTHR30346">
    <property type="entry name" value="TRANSCRIPTIONAL DUAL REGULATOR HCAR-RELATED"/>
    <property type="match status" value="1"/>
</dbReference>
<dbReference type="InterPro" id="IPR036390">
    <property type="entry name" value="WH_DNA-bd_sf"/>
</dbReference>
<keyword evidence="7" id="KW-1185">Reference proteome</keyword>
<evidence type="ECO:0000256" key="4">
    <source>
        <dbReference type="ARBA" id="ARBA00023163"/>
    </source>
</evidence>
<name>A0A9X3YI46_9GAMM</name>
<gene>
    <name evidence="6" type="ORF">OD750_002745</name>
</gene>
<protein>
    <submittedName>
        <fullName evidence="6">LysR family transcriptional regulator</fullName>
    </submittedName>
</protein>
<comment type="caution">
    <text evidence="6">The sequence shown here is derived from an EMBL/GenBank/DDBJ whole genome shotgun (WGS) entry which is preliminary data.</text>
</comment>
<dbReference type="PANTHER" id="PTHR30346:SF26">
    <property type="entry name" value="HYDROGEN PEROXIDE-INDUCIBLE GENES ACTIVATOR"/>
    <property type="match status" value="1"/>
</dbReference>
<feature type="domain" description="HTH lysR-type" evidence="5">
    <location>
        <begin position="1"/>
        <end position="58"/>
    </location>
</feature>
<organism evidence="6 7">
    <name type="scientific">Tahibacter soli</name>
    <dbReference type="NCBI Taxonomy" id="2983605"/>
    <lineage>
        <taxon>Bacteria</taxon>
        <taxon>Pseudomonadati</taxon>
        <taxon>Pseudomonadota</taxon>
        <taxon>Gammaproteobacteria</taxon>
        <taxon>Lysobacterales</taxon>
        <taxon>Rhodanobacteraceae</taxon>
        <taxon>Tahibacter</taxon>
    </lineage>
</organism>
<dbReference type="PROSITE" id="PS50931">
    <property type="entry name" value="HTH_LYSR"/>
    <property type="match status" value="1"/>
</dbReference>
<evidence type="ECO:0000313" key="6">
    <source>
        <dbReference type="EMBL" id="MDC8011461.1"/>
    </source>
</evidence>
<evidence type="ECO:0000259" key="5">
    <source>
        <dbReference type="PROSITE" id="PS50931"/>
    </source>
</evidence>
<evidence type="ECO:0000256" key="2">
    <source>
        <dbReference type="ARBA" id="ARBA00023015"/>
    </source>
</evidence>
<dbReference type="EMBL" id="JAOVZO020000003">
    <property type="protein sequence ID" value="MDC8011461.1"/>
    <property type="molecule type" value="Genomic_DNA"/>
</dbReference>
<dbReference type="Proteomes" id="UP001139971">
    <property type="component" value="Unassembled WGS sequence"/>
</dbReference>
<dbReference type="InterPro" id="IPR000847">
    <property type="entry name" value="LysR_HTH_N"/>
</dbReference>
<keyword evidence="3" id="KW-0238">DNA-binding</keyword>
<dbReference type="InterPro" id="IPR036388">
    <property type="entry name" value="WH-like_DNA-bd_sf"/>
</dbReference>
<dbReference type="PRINTS" id="PR00039">
    <property type="entry name" value="HTHLYSR"/>
</dbReference>
<dbReference type="FunFam" id="1.10.10.10:FF:000001">
    <property type="entry name" value="LysR family transcriptional regulator"/>
    <property type="match status" value="1"/>
</dbReference>
<sequence length="91" mass="10278">MSIRDLRYLVALADTLHFGKAAERCHVTQSTLSIQVKKLEEYLGIAVFDRNHAKVELTEHGAEIVRQARVAVSAFDRMRRYAGEQRVAGAH</sequence>
<dbReference type="Gene3D" id="1.10.10.10">
    <property type="entry name" value="Winged helix-like DNA-binding domain superfamily/Winged helix DNA-binding domain"/>
    <property type="match status" value="1"/>
</dbReference>
<accession>A0A9X3YI46</accession>
<proteinExistence type="inferred from homology"/>